<comment type="caution">
    <text evidence="1">The sequence shown here is derived from an EMBL/GenBank/DDBJ whole genome shotgun (WGS) entry which is preliminary data.</text>
</comment>
<evidence type="ECO:0000313" key="2">
    <source>
        <dbReference type="Proteomes" id="UP000664601"/>
    </source>
</evidence>
<dbReference type="Proteomes" id="UP000664601">
    <property type="component" value="Unassembled WGS sequence"/>
</dbReference>
<gene>
    <name evidence="1" type="ORF">JZO70_07655</name>
</gene>
<dbReference type="RefSeq" id="WP_207672961.1">
    <property type="nucleotide sequence ID" value="NZ_JAFREM010000012.1"/>
</dbReference>
<dbReference type="EMBL" id="JAFREM010000012">
    <property type="protein sequence ID" value="MBO1306031.1"/>
    <property type="molecule type" value="Genomic_DNA"/>
</dbReference>
<evidence type="ECO:0000313" key="1">
    <source>
        <dbReference type="EMBL" id="MBO1306031.1"/>
    </source>
</evidence>
<organism evidence="1 2">
    <name type="scientific">Candidatus Enterococcus moelleringii</name>
    <dbReference type="NCBI Taxonomy" id="2815325"/>
    <lineage>
        <taxon>Bacteria</taxon>
        <taxon>Bacillati</taxon>
        <taxon>Bacillota</taxon>
        <taxon>Bacilli</taxon>
        <taxon>Lactobacillales</taxon>
        <taxon>Enterococcaceae</taxon>
        <taxon>Enterococcus</taxon>
    </lineage>
</organism>
<accession>A0ABS3LBB6</accession>
<sequence length="129" mass="15038">MTDLPFTQYQVFHSKAATLREQIIAYYQETKNSAVTIQLLLAMKIRNQLGEQDFDLFLKDLVRHLFSKATINRALRRYFYFFTEYFEKGELEIVSDRCFPPQHVTTDLMEVVQATVPVTGTKSELSESS</sequence>
<keyword evidence="2" id="KW-1185">Reference proteome</keyword>
<proteinExistence type="predicted"/>
<protein>
    <submittedName>
        <fullName evidence="1">Uncharacterized protein</fullName>
    </submittedName>
</protein>
<name>A0ABS3LBB6_9ENTE</name>
<reference evidence="1 2" key="1">
    <citation type="submission" date="2021-03" db="EMBL/GenBank/DDBJ databases">
        <title>Enterococcal diversity collection.</title>
        <authorList>
            <person name="Gilmore M.S."/>
            <person name="Schwartzman J."/>
            <person name="Van Tyne D."/>
            <person name="Martin M."/>
            <person name="Earl A.M."/>
            <person name="Manson A.L."/>
            <person name="Straub T."/>
            <person name="Salamzade R."/>
            <person name="Saavedra J."/>
            <person name="Lebreton F."/>
            <person name="Prichula J."/>
            <person name="Schaufler K."/>
            <person name="Gaca A."/>
            <person name="Sgardioli B."/>
            <person name="Wagenaar J."/>
            <person name="Strong T."/>
        </authorList>
    </citation>
    <scope>NUCLEOTIDE SEQUENCE [LARGE SCALE GENOMIC DNA]</scope>
    <source>
        <strain evidence="1 2">669A</strain>
    </source>
</reference>